<feature type="compositionally biased region" description="Acidic residues" evidence="1">
    <location>
        <begin position="661"/>
        <end position="676"/>
    </location>
</feature>
<dbReference type="EMBL" id="KB445793">
    <property type="protein sequence ID" value="EMD40162.1"/>
    <property type="molecule type" value="Genomic_DNA"/>
</dbReference>
<name>M2RNZ1_CERS8</name>
<evidence type="ECO:0000313" key="2">
    <source>
        <dbReference type="EMBL" id="EMD40162.1"/>
    </source>
</evidence>
<dbReference type="OrthoDB" id="2240312at2759"/>
<dbReference type="GO" id="GO:0000182">
    <property type="term" value="F:rDNA binding"/>
    <property type="evidence" value="ECO:0007669"/>
    <property type="project" value="TreeGrafter"/>
</dbReference>
<sequence length="846" mass="94218">MLKLPQDTGQASVLKLMDNTEPYHEETKVEVDSAYFDHYCDHLSNTRAHLAGRDGLVALPASLFPLNTYWTSAEKDIFFHALTVHSRLRPDLIADEIKTKSVADVCVYLDLLEEASSDSPLAPARKSHPMAFEVSDKFVAHEDDLALKLASAEPKLEELSIKQSREEEIRARRMALRARKGQARTAANERDREGEKLRKKEFKEWLEKRNVEWDSEQALTILDFPMLKALDHILREDDKTSLLEAKTPQEDAIVKDAASSPDACMLREPSTDPITLLTSDDVIGPTLLATSTTTIPSEVPMTETPVSTVSIPINSTFQPVTPPFQAVSLPAISAVEPLSYTTPFPDAEDVDVAEAELSPASRRRYRKRMYMRRKRALETGAAVTDSLERMKPGRRPKKRLAKDGRSAILMSGVPDKTIVGAATGPGAEARQLDPLVDAVIGSLGERTVAGDVHPTASAIVTQAGSDTNRRFGEGDISGGEDDTRHPHLSGATLPYKTLARLETQGITAEWLRLQGLELLHLRGISKLMRLYKRLDDEYGEPATQIHASVIRLLSSHVVDFVARAIHSIVVVREQERLAKLQTKVWRLAENQAVTVANIHRALEIMGHTKLDKAAHFEALLECFDDAAEDEPEDEQGEECDANASAARKRRRIVSRSTLRGDDEDADDENEEDSDDNLPDLLLHRRVRTPFVRLPPKDFPYDSDRAQGFPHSSVFMPLPASFSHGDIELEAEGELVPDTDEEALRQELAEEEALSARDRIMEEAFEREFWAAINSGRSLTRHHWIGTSPAAGPEKSANRPAEQTRKRKRGLSGDEDGEQQRPTDKLRYVEPDPAGRVKSSVYVPDSD</sequence>
<evidence type="ECO:0000313" key="3">
    <source>
        <dbReference type="Proteomes" id="UP000016930"/>
    </source>
</evidence>
<proteinExistence type="predicted"/>
<dbReference type="PANTHER" id="PTHR28079:SF1">
    <property type="entry name" value="RNA POLYMERASE I-SPECIFIC TRANSCRIPTION INITIATION FACTOR RRN5"/>
    <property type="match status" value="1"/>
</dbReference>
<dbReference type="GO" id="GO:0001181">
    <property type="term" value="F:RNA polymerase I general transcription initiation factor activity"/>
    <property type="evidence" value="ECO:0007669"/>
    <property type="project" value="TreeGrafter"/>
</dbReference>
<dbReference type="HOGENOM" id="CLU_017131_0_0_1"/>
<dbReference type="InterPro" id="IPR039601">
    <property type="entry name" value="Rrn5"/>
</dbReference>
<feature type="region of interest" description="Disordered" evidence="1">
    <location>
        <begin position="782"/>
        <end position="846"/>
    </location>
</feature>
<evidence type="ECO:0000256" key="1">
    <source>
        <dbReference type="SAM" id="MobiDB-lite"/>
    </source>
</evidence>
<keyword evidence="3" id="KW-1185">Reference proteome</keyword>
<organism evidence="2 3">
    <name type="scientific">Ceriporiopsis subvermispora (strain B)</name>
    <name type="common">White-rot fungus</name>
    <name type="synonym">Gelatoporia subvermispora</name>
    <dbReference type="NCBI Taxonomy" id="914234"/>
    <lineage>
        <taxon>Eukaryota</taxon>
        <taxon>Fungi</taxon>
        <taxon>Dikarya</taxon>
        <taxon>Basidiomycota</taxon>
        <taxon>Agaricomycotina</taxon>
        <taxon>Agaricomycetes</taxon>
        <taxon>Polyporales</taxon>
        <taxon>Gelatoporiaceae</taxon>
        <taxon>Gelatoporia</taxon>
    </lineage>
</organism>
<dbReference type="Proteomes" id="UP000016930">
    <property type="component" value="Unassembled WGS sequence"/>
</dbReference>
<feature type="region of interest" description="Disordered" evidence="1">
    <location>
        <begin position="657"/>
        <end position="676"/>
    </location>
</feature>
<feature type="compositionally biased region" description="Basic and acidic residues" evidence="1">
    <location>
        <begin position="817"/>
        <end position="834"/>
    </location>
</feature>
<feature type="compositionally biased region" description="Acidic residues" evidence="1">
    <location>
        <begin position="627"/>
        <end position="640"/>
    </location>
</feature>
<dbReference type="AlphaFoldDB" id="M2RNZ1"/>
<dbReference type="PANTHER" id="PTHR28079">
    <property type="entry name" value="RNA POLYMERASE I-SPECIFIC TRANSCRIPTION INITIATION FACTOR RRN5"/>
    <property type="match status" value="1"/>
</dbReference>
<gene>
    <name evidence="2" type="ORF">CERSUDRAFT_71943</name>
</gene>
<dbReference type="GO" id="GO:0000500">
    <property type="term" value="C:RNA polymerase I upstream activating factor complex"/>
    <property type="evidence" value="ECO:0007669"/>
    <property type="project" value="InterPro"/>
</dbReference>
<feature type="region of interest" description="Disordered" evidence="1">
    <location>
        <begin position="627"/>
        <end position="646"/>
    </location>
</feature>
<protein>
    <submittedName>
        <fullName evidence="2">Uncharacterized protein</fullName>
    </submittedName>
</protein>
<reference evidence="2 3" key="1">
    <citation type="journal article" date="2012" name="Proc. Natl. Acad. Sci. U.S.A.">
        <title>Comparative genomics of Ceriporiopsis subvermispora and Phanerochaete chrysosporium provide insight into selective ligninolysis.</title>
        <authorList>
            <person name="Fernandez-Fueyo E."/>
            <person name="Ruiz-Duenas F.J."/>
            <person name="Ferreira P."/>
            <person name="Floudas D."/>
            <person name="Hibbett D.S."/>
            <person name="Canessa P."/>
            <person name="Larrondo L.F."/>
            <person name="James T.Y."/>
            <person name="Seelenfreund D."/>
            <person name="Lobos S."/>
            <person name="Polanco R."/>
            <person name="Tello M."/>
            <person name="Honda Y."/>
            <person name="Watanabe T."/>
            <person name="Watanabe T."/>
            <person name="Ryu J.S."/>
            <person name="Kubicek C.P."/>
            <person name="Schmoll M."/>
            <person name="Gaskell J."/>
            <person name="Hammel K.E."/>
            <person name="St John F.J."/>
            <person name="Vanden Wymelenberg A."/>
            <person name="Sabat G."/>
            <person name="Splinter BonDurant S."/>
            <person name="Syed K."/>
            <person name="Yadav J.S."/>
            <person name="Doddapaneni H."/>
            <person name="Subramanian V."/>
            <person name="Lavin J.L."/>
            <person name="Oguiza J.A."/>
            <person name="Perez G."/>
            <person name="Pisabarro A.G."/>
            <person name="Ramirez L."/>
            <person name="Santoyo F."/>
            <person name="Master E."/>
            <person name="Coutinho P.M."/>
            <person name="Henrissat B."/>
            <person name="Lombard V."/>
            <person name="Magnuson J.K."/>
            <person name="Kuees U."/>
            <person name="Hori C."/>
            <person name="Igarashi K."/>
            <person name="Samejima M."/>
            <person name="Held B.W."/>
            <person name="Barry K.W."/>
            <person name="LaButti K.M."/>
            <person name="Lapidus A."/>
            <person name="Lindquist E.A."/>
            <person name="Lucas S.M."/>
            <person name="Riley R."/>
            <person name="Salamov A.A."/>
            <person name="Hoffmeister D."/>
            <person name="Schwenk D."/>
            <person name="Hadar Y."/>
            <person name="Yarden O."/>
            <person name="de Vries R.P."/>
            <person name="Wiebenga A."/>
            <person name="Stenlid J."/>
            <person name="Eastwood D."/>
            <person name="Grigoriev I.V."/>
            <person name="Berka R.M."/>
            <person name="Blanchette R.A."/>
            <person name="Kersten P."/>
            <person name="Martinez A.T."/>
            <person name="Vicuna R."/>
            <person name="Cullen D."/>
        </authorList>
    </citation>
    <scope>NUCLEOTIDE SEQUENCE [LARGE SCALE GENOMIC DNA]</scope>
    <source>
        <strain evidence="2 3">B</strain>
    </source>
</reference>
<dbReference type="GO" id="GO:0006361">
    <property type="term" value="P:transcription initiation at RNA polymerase I promoter"/>
    <property type="evidence" value="ECO:0007669"/>
    <property type="project" value="TreeGrafter"/>
</dbReference>
<dbReference type="GO" id="GO:0042790">
    <property type="term" value="P:nucleolar large rRNA transcription by RNA polymerase I"/>
    <property type="evidence" value="ECO:0007669"/>
    <property type="project" value="InterPro"/>
</dbReference>
<accession>M2RNZ1</accession>